<dbReference type="PANTHER" id="PTHR15427">
    <property type="entry name" value="EMILIN ELASTIN MICROFIBRIL INTERFACE-LOCATED PROTEIN ELASTIN MICROFIBRIL INTERFACER"/>
    <property type="match status" value="1"/>
</dbReference>
<organism evidence="5 6">
    <name type="scientific">Crassostrea virginica</name>
    <name type="common">Eastern oyster</name>
    <dbReference type="NCBI Taxonomy" id="6565"/>
    <lineage>
        <taxon>Eukaryota</taxon>
        <taxon>Metazoa</taxon>
        <taxon>Spiralia</taxon>
        <taxon>Lophotrochozoa</taxon>
        <taxon>Mollusca</taxon>
        <taxon>Bivalvia</taxon>
        <taxon>Autobranchia</taxon>
        <taxon>Pteriomorphia</taxon>
        <taxon>Ostreida</taxon>
        <taxon>Ostreoidea</taxon>
        <taxon>Ostreidae</taxon>
        <taxon>Crassostrea</taxon>
    </lineage>
</organism>
<feature type="domain" description="C1q" evidence="4">
    <location>
        <begin position="197"/>
        <end position="336"/>
    </location>
</feature>
<dbReference type="OrthoDB" id="6154095at2759"/>
<accession>A0A8B8CRA8</accession>
<proteinExistence type="predicted"/>
<dbReference type="InterPro" id="IPR001073">
    <property type="entry name" value="C1q_dom"/>
</dbReference>
<evidence type="ECO:0000259" key="4">
    <source>
        <dbReference type="PROSITE" id="PS50871"/>
    </source>
</evidence>
<dbReference type="AlphaFoldDB" id="A0A8B8CRA8"/>
<dbReference type="RefSeq" id="XP_022317734.1">
    <property type="nucleotide sequence ID" value="XM_022462026.1"/>
</dbReference>
<dbReference type="Pfam" id="PF00386">
    <property type="entry name" value="C1q"/>
    <property type="match status" value="1"/>
</dbReference>
<dbReference type="Gene3D" id="2.60.120.40">
    <property type="match status" value="1"/>
</dbReference>
<feature type="chain" id="PRO_5034924734" evidence="3">
    <location>
        <begin position="18"/>
        <end position="539"/>
    </location>
</feature>
<dbReference type="PANTHER" id="PTHR15427:SF2">
    <property type="entry name" value="EMILIN-3"/>
    <property type="match status" value="1"/>
</dbReference>
<dbReference type="InterPro" id="IPR050392">
    <property type="entry name" value="Collagen/C1q_domain"/>
</dbReference>
<reference evidence="5" key="1">
    <citation type="submission" date="2024-06" db="UniProtKB">
        <authorList>
            <consortium name="RefSeq"/>
        </authorList>
    </citation>
    <scope>NUCLEOTIDE SEQUENCE [LARGE SCALE GENOMIC DNA]</scope>
</reference>
<dbReference type="SUPFAM" id="SSF49842">
    <property type="entry name" value="TNF-like"/>
    <property type="match status" value="2"/>
</dbReference>
<keyword evidence="3" id="KW-0732">Signal</keyword>
<feature type="signal peptide" evidence="3">
    <location>
        <begin position="1"/>
        <end position="17"/>
    </location>
</feature>
<dbReference type="KEGG" id="cvn:111120958"/>
<comment type="subcellular location">
    <subcellularLocation>
        <location evidence="1">Secreted</location>
    </subcellularLocation>
</comment>
<dbReference type="GO" id="GO:0005576">
    <property type="term" value="C:extracellular region"/>
    <property type="evidence" value="ECO:0007669"/>
    <property type="project" value="UniProtKB-SubCell"/>
</dbReference>
<dbReference type="PRINTS" id="PR00007">
    <property type="entry name" value="COMPLEMNTC1Q"/>
</dbReference>
<reference evidence="6" key="2">
    <citation type="submission" date="2025-08" db="UniProtKB">
        <authorList>
            <consortium name="RefSeq"/>
        </authorList>
    </citation>
    <scope>IDENTIFICATION</scope>
    <source>
        <tissue evidence="6">Whole sample</tissue>
    </source>
</reference>
<dbReference type="InterPro" id="IPR008983">
    <property type="entry name" value="Tumour_necrosis_fac-like_dom"/>
</dbReference>
<evidence type="ECO:0000313" key="6">
    <source>
        <dbReference type="RefSeq" id="XP_022317734.1"/>
    </source>
</evidence>
<keyword evidence="2" id="KW-0964">Secreted</keyword>
<sequence>MLLQVFSLVLSVHLCYGDLYCLTCSEVVSPRHCKSIRRCNDGQVCYTEKYRSITGETLFNVGCQTPRRCVSTKVNPLLQRLTGSRRYVYNPDTTECIECCSTANACNRDGCGSPDYPIIRGPACFDCQQTRDPRLCRSVAVCMEGEVCQTYMKTTFSDKIYTLACAPDFVCSQEYVKADRCNQCCKSDFCNKDLCDAPEGQIGFHAVLDRDQGSGLLVFGSVVTNVGQGYDPQTGYFTPKTSGTFVFTWNLESYAQSVVAVLEVNDKKITTTQTQLSTYPNYSGSSFAVLNLKPEDNVGLRLLIGTANKSFTMFNGWRQSPDEMPALYIVPNFENLSSNLTIITDNNVLAFNTSDMVTCTMENGFYLLMDSNRDQLMTYKDGYPKWMNRTNFPIFNYDNTSLGFVFITESEDYLPCNQLDVITMMNTPSQSCSEKVIRLDHSTTGLQSFKINNNGLFIFHIQVFTYGENILSSLIVNDVEVLQMSSQRKGYDYGTHFYPISNHATMYHVLYLQTDDEVSFKNISGSFINGSFTGWSIKD</sequence>
<gene>
    <name evidence="6" type="primary">LOC111120958</name>
</gene>
<evidence type="ECO:0000256" key="1">
    <source>
        <dbReference type="ARBA" id="ARBA00004613"/>
    </source>
</evidence>
<dbReference type="GeneID" id="111120958"/>
<protein>
    <submittedName>
        <fullName evidence="6">Uncharacterized protein LOC111120958</fullName>
    </submittedName>
</protein>
<dbReference type="SMART" id="SM00110">
    <property type="entry name" value="C1Q"/>
    <property type="match status" value="1"/>
</dbReference>
<dbReference type="GO" id="GO:0031012">
    <property type="term" value="C:extracellular matrix"/>
    <property type="evidence" value="ECO:0007669"/>
    <property type="project" value="TreeGrafter"/>
</dbReference>
<evidence type="ECO:0000256" key="2">
    <source>
        <dbReference type="ARBA" id="ARBA00022525"/>
    </source>
</evidence>
<dbReference type="PROSITE" id="PS50871">
    <property type="entry name" value="C1Q"/>
    <property type="match status" value="1"/>
</dbReference>
<evidence type="ECO:0000313" key="5">
    <source>
        <dbReference type="Proteomes" id="UP000694844"/>
    </source>
</evidence>
<evidence type="ECO:0000256" key="3">
    <source>
        <dbReference type="SAM" id="SignalP"/>
    </source>
</evidence>
<dbReference type="Proteomes" id="UP000694844">
    <property type="component" value="Chromosome 1"/>
</dbReference>
<name>A0A8B8CRA8_CRAVI</name>
<keyword evidence="5" id="KW-1185">Reference proteome</keyword>